<name>A0A8S3TAF1_MYTED</name>
<dbReference type="EMBL" id="CAJPWZ010001995">
    <property type="protein sequence ID" value="CAG2228439.1"/>
    <property type="molecule type" value="Genomic_DNA"/>
</dbReference>
<gene>
    <name evidence="2" type="ORF">MEDL_41343</name>
</gene>
<proteinExistence type="predicted"/>
<evidence type="ECO:0000256" key="1">
    <source>
        <dbReference type="SAM" id="MobiDB-lite"/>
    </source>
</evidence>
<feature type="compositionally biased region" description="Basic and acidic residues" evidence="1">
    <location>
        <begin position="74"/>
        <end position="83"/>
    </location>
</feature>
<sequence>MKNNKQPLQHLDKSYTNKLVILDASVTKLNSRGGSVPEEGNDSSGATSEREKSEEEGEEVVNQDREDVTDDQEREVVTESKESEVLAEAQYIGQLVDEVHILEFIPDRSFDESIQTSEEETQSLQSRNRCNCGICVQCEGIQLGHHTKPITDVLLIGNNEFPIEFLFSRK</sequence>
<dbReference type="Proteomes" id="UP000683360">
    <property type="component" value="Unassembled WGS sequence"/>
</dbReference>
<organism evidence="2 3">
    <name type="scientific">Mytilus edulis</name>
    <name type="common">Blue mussel</name>
    <dbReference type="NCBI Taxonomy" id="6550"/>
    <lineage>
        <taxon>Eukaryota</taxon>
        <taxon>Metazoa</taxon>
        <taxon>Spiralia</taxon>
        <taxon>Lophotrochozoa</taxon>
        <taxon>Mollusca</taxon>
        <taxon>Bivalvia</taxon>
        <taxon>Autobranchia</taxon>
        <taxon>Pteriomorphia</taxon>
        <taxon>Mytilida</taxon>
        <taxon>Mytiloidea</taxon>
        <taxon>Mytilidae</taxon>
        <taxon>Mytilinae</taxon>
        <taxon>Mytilus</taxon>
    </lineage>
</organism>
<evidence type="ECO:0000313" key="2">
    <source>
        <dbReference type="EMBL" id="CAG2228439.1"/>
    </source>
</evidence>
<feature type="compositionally biased region" description="Acidic residues" evidence="1">
    <location>
        <begin position="54"/>
        <end position="73"/>
    </location>
</feature>
<keyword evidence="3" id="KW-1185">Reference proteome</keyword>
<comment type="caution">
    <text evidence="2">The sequence shown here is derived from an EMBL/GenBank/DDBJ whole genome shotgun (WGS) entry which is preliminary data.</text>
</comment>
<protein>
    <submittedName>
        <fullName evidence="2">Uncharacterized protein</fullName>
    </submittedName>
</protein>
<feature type="region of interest" description="Disordered" evidence="1">
    <location>
        <begin position="28"/>
        <end position="83"/>
    </location>
</feature>
<evidence type="ECO:0000313" key="3">
    <source>
        <dbReference type="Proteomes" id="UP000683360"/>
    </source>
</evidence>
<reference evidence="2" key="1">
    <citation type="submission" date="2021-03" db="EMBL/GenBank/DDBJ databases">
        <authorList>
            <person name="Bekaert M."/>
        </authorList>
    </citation>
    <scope>NUCLEOTIDE SEQUENCE</scope>
</reference>
<dbReference type="OrthoDB" id="10524367at2759"/>
<dbReference type="AlphaFoldDB" id="A0A8S3TAF1"/>
<accession>A0A8S3TAF1</accession>